<feature type="compositionally biased region" description="Pro residues" evidence="1">
    <location>
        <begin position="124"/>
        <end position="133"/>
    </location>
</feature>
<organism evidence="3 4">
    <name type="scientific">Corynebacterium choanae</name>
    <dbReference type="NCBI Taxonomy" id="1862358"/>
    <lineage>
        <taxon>Bacteria</taxon>
        <taxon>Bacillati</taxon>
        <taxon>Actinomycetota</taxon>
        <taxon>Actinomycetes</taxon>
        <taxon>Mycobacteriales</taxon>
        <taxon>Corynebacteriaceae</taxon>
        <taxon>Corynebacterium</taxon>
    </lineage>
</organism>
<dbReference type="EMBL" id="CP033896">
    <property type="protein sequence ID" value="AZA14269.1"/>
    <property type="molecule type" value="Genomic_DNA"/>
</dbReference>
<evidence type="ECO:0000313" key="4">
    <source>
        <dbReference type="Proteomes" id="UP000269019"/>
    </source>
</evidence>
<keyword evidence="4" id="KW-1185">Reference proteome</keyword>
<keyword evidence="2" id="KW-0812">Transmembrane</keyword>
<proteinExistence type="predicted"/>
<evidence type="ECO:0000256" key="1">
    <source>
        <dbReference type="SAM" id="MobiDB-lite"/>
    </source>
</evidence>
<protein>
    <submittedName>
        <fullName evidence="3">Uncharacterized protein</fullName>
    </submittedName>
</protein>
<keyword evidence="2" id="KW-1133">Transmembrane helix</keyword>
<dbReference type="AlphaFoldDB" id="A0A3G6J8N5"/>
<dbReference type="KEGG" id="ccho:CCHOA_09430"/>
<accession>A0A3G6J8N5</accession>
<reference evidence="3 4" key="1">
    <citation type="submission" date="2018-11" db="EMBL/GenBank/DDBJ databases">
        <authorList>
            <person name="Kleinhagauer T."/>
            <person name="Glaeser S.P."/>
            <person name="Spergser J."/>
            <person name="Ruckert C."/>
            <person name="Kaempfer P."/>
            <person name="Busse H.-J."/>
        </authorList>
    </citation>
    <scope>NUCLEOTIDE SEQUENCE [LARGE SCALE GENOMIC DNA]</scope>
    <source>
        <strain evidence="3 4">200CH</strain>
    </source>
</reference>
<sequence>MTVDQAEIADATHVAGTRRANRRMQAMIGYSMAVIIGVAAITGFVAVGFQTLAIPSALEKDEAAYLQRLTAEQRGVSIVDTTTTTSAVPVEQSTTSQSAVTPTPVSADPAPSTATTGEGASPAPVAPVAPVAPPATSTGE</sequence>
<evidence type="ECO:0000256" key="2">
    <source>
        <dbReference type="SAM" id="Phobius"/>
    </source>
</evidence>
<dbReference type="RefSeq" id="WP_123929410.1">
    <property type="nucleotide sequence ID" value="NZ_CP033896.1"/>
</dbReference>
<keyword evidence="2" id="KW-0472">Membrane</keyword>
<feature type="compositionally biased region" description="Polar residues" evidence="1">
    <location>
        <begin position="79"/>
        <end position="104"/>
    </location>
</feature>
<name>A0A3G6J8N5_9CORY</name>
<evidence type="ECO:0000313" key="3">
    <source>
        <dbReference type="EMBL" id="AZA14269.1"/>
    </source>
</evidence>
<feature type="transmembrane region" description="Helical" evidence="2">
    <location>
        <begin position="28"/>
        <end position="49"/>
    </location>
</feature>
<gene>
    <name evidence="3" type="ORF">CCHOA_09430</name>
</gene>
<dbReference type="Proteomes" id="UP000269019">
    <property type="component" value="Chromosome"/>
</dbReference>
<feature type="region of interest" description="Disordered" evidence="1">
    <location>
        <begin position="77"/>
        <end position="140"/>
    </location>
</feature>